<protein>
    <submittedName>
        <fullName evidence="1">Uncharacterized protein</fullName>
    </submittedName>
</protein>
<organism evidence="1">
    <name type="scientific">Ochrobactrum sp. PW1</name>
    <dbReference type="NCBI Taxonomy" id="1882222"/>
    <lineage>
        <taxon>Bacteria</taxon>
        <taxon>Pseudomonadati</taxon>
        <taxon>Pseudomonadota</taxon>
        <taxon>Alphaproteobacteria</taxon>
        <taxon>Hyphomicrobiales</taxon>
        <taxon>Brucellaceae</taxon>
        <taxon>Brucella/Ochrobactrum group</taxon>
        <taxon>Ochrobactrum</taxon>
    </lineage>
</organism>
<dbReference type="EMBL" id="LC171369">
    <property type="protein sequence ID" value="BBA74434.1"/>
    <property type="molecule type" value="Genomic_DNA"/>
</dbReference>
<sequence>MTYLSRFSSMSDDDLADEAQRRFDRVKESTSADMGLIELRNIMPELIGRLRKHADTMRDIVEIPEYDLSDPAHVQMMLRQAGKA</sequence>
<name>A0A292GMP9_9HYPH</name>
<accession>A0A292GMP9</accession>
<evidence type="ECO:0000313" key="1">
    <source>
        <dbReference type="EMBL" id="BBA74434.1"/>
    </source>
</evidence>
<reference evidence="1" key="1">
    <citation type="submission" date="2016-07" db="EMBL/GenBank/DDBJ databases">
        <title>Genomics reveals synergistic degradation of pyrene by five bacteria in a mangrove sediment-derived bacterial consortium.</title>
        <authorList>
            <person name="Wanapaisan P."/>
            <person name="Vejarano F."/>
            <person name="Chakraborty J."/>
            <person name="Shintani M."/>
            <person name="Muangchinda C."/>
            <person name="Laothamteep N."/>
            <person name="Suzuki-Minakuchi C."/>
            <person name="Inoue K."/>
            <person name="Nojiri H."/>
            <person name="Pinyakong O."/>
        </authorList>
    </citation>
    <scope>NUCLEOTIDE SEQUENCE</scope>
    <source>
        <strain evidence="1">PW1</strain>
    </source>
</reference>
<dbReference type="AlphaFoldDB" id="A0A292GMP9"/>
<proteinExistence type="predicted"/>